<accession>A0A4C1TN52</accession>
<name>A0A4C1TN52_EUMVA</name>
<proteinExistence type="predicted"/>
<protein>
    <submittedName>
        <fullName evidence="1">Uncharacterized protein</fullName>
    </submittedName>
</protein>
<evidence type="ECO:0000313" key="2">
    <source>
        <dbReference type="Proteomes" id="UP000299102"/>
    </source>
</evidence>
<organism evidence="1 2">
    <name type="scientific">Eumeta variegata</name>
    <name type="common">Bagworm moth</name>
    <name type="synonym">Eumeta japonica</name>
    <dbReference type="NCBI Taxonomy" id="151549"/>
    <lineage>
        <taxon>Eukaryota</taxon>
        <taxon>Metazoa</taxon>
        <taxon>Ecdysozoa</taxon>
        <taxon>Arthropoda</taxon>
        <taxon>Hexapoda</taxon>
        <taxon>Insecta</taxon>
        <taxon>Pterygota</taxon>
        <taxon>Neoptera</taxon>
        <taxon>Endopterygota</taxon>
        <taxon>Lepidoptera</taxon>
        <taxon>Glossata</taxon>
        <taxon>Ditrysia</taxon>
        <taxon>Tineoidea</taxon>
        <taxon>Psychidae</taxon>
        <taxon>Oiketicinae</taxon>
        <taxon>Eumeta</taxon>
    </lineage>
</organism>
<dbReference type="Proteomes" id="UP000299102">
    <property type="component" value="Unassembled WGS sequence"/>
</dbReference>
<keyword evidence="2" id="KW-1185">Reference proteome</keyword>
<evidence type="ECO:0000313" key="1">
    <source>
        <dbReference type="EMBL" id="GBP15634.1"/>
    </source>
</evidence>
<comment type="caution">
    <text evidence="1">The sequence shown here is derived from an EMBL/GenBank/DDBJ whole genome shotgun (WGS) entry which is preliminary data.</text>
</comment>
<reference evidence="1 2" key="1">
    <citation type="journal article" date="2019" name="Commun. Biol.">
        <title>The bagworm genome reveals a unique fibroin gene that provides high tensile strength.</title>
        <authorList>
            <person name="Kono N."/>
            <person name="Nakamura H."/>
            <person name="Ohtoshi R."/>
            <person name="Tomita M."/>
            <person name="Numata K."/>
            <person name="Arakawa K."/>
        </authorList>
    </citation>
    <scope>NUCLEOTIDE SEQUENCE [LARGE SCALE GENOMIC DNA]</scope>
</reference>
<dbReference type="EMBL" id="BGZK01000073">
    <property type="protein sequence ID" value="GBP15634.1"/>
    <property type="molecule type" value="Genomic_DNA"/>
</dbReference>
<sequence length="187" mass="21489">MKKIIICPRCQTELLNYTSILLTVSAIKRGNGTEVPRPRSLSLSLMRYIIMRLHNISCTIQRTRLCRSESRALYCIGCGAYDAMRKYNAPRPFLLLPQGPILRHCDVFATNFTAAEFRALHCTYKNIMRKLNKQKASRGRDDPALEIPKCVPPPPAATTYIHHVVPHFYSDKYDKRSANMYTLKLKE</sequence>
<gene>
    <name evidence="1" type="ORF">EVAR_5327_1</name>
</gene>
<dbReference type="AlphaFoldDB" id="A0A4C1TN52"/>